<dbReference type="Pfam" id="PF13855">
    <property type="entry name" value="LRR_8"/>
    <property type="match status" value="3"/>
</dbReference>
<dbReference type="GO" id="GO:0038023">
    <property type="term" value="F:signaling receptor activity"/>
    <property type="evidence" value="ECO:0007669"/>
    <property type="project" value="TreeGrafter"/>
</dbReference>
<evidence type="ECO:0000259" key="14">
    <source>
        <dbReference type="SMART" id="SM00013"/>
    </source>
</evidence>
<dbReference type="Proteomes" id="UP000762676">
    <property type="component" value="Unassembled WGS sequence"/>
</dbReference>
<evidence type="ECO:0000256" key="5">
    <source>
        <dbReference type="ARBA" id="ARBA00022692"/>
    </source>
</evidence>
<sequence>MVSPQPPKHRELTYHLFSLDENLTDRGPISKTRSDSNSEGLANRNAGIYIGLFQPETEKVLQKPETRTYKSGLSASSSASRQIERSMSEQNAISNQLKLLDNRTRRHTEVVPRHDQTGTGCDQSHRDFDLEARFETTGCPPTCRCSSRYGNVIDVVDCSNKGFTNVPALPVSAREVNLQGNFIQQVSCDAFGHLRRLRKLNLSVNTIRVLRNCSFASLTALEKLTLAENQMVSFPGDVFRCLQNLLALDLAQNKINALTQDMFQHLTNLSSLNLGGNSLTKLKDHTFQGLSSLAYLSLRGNSLRYLPGTFETQAFGGLESLESLHLEGNQPDFPESFTYPDQPLAQVPSLRSLSLDGYPRQLGPGFSALQNLTHLTFVGIDGGFCSMNSDIPPHFFDHLATVQPLHINMSYCSFQFIPPELFKTLRTIHTLDLFHNDELTIRGFERASKGLENSTLTVLNITDIDKPVASYSSIDETSFQYLKHTQLKVLIFDHCRIIKIAPQAMFDLPETLEFMSFRNNKLIDASGIVGIVHLINLKVIAFSKQLHSNVEKDLSFRRPNSPSKDNIDGSLQLTVPGGVISKRKAHVQTQEETSPHVSASKTEFLSSNLTDNLHMKNTRTRGYCGSTLHTDFYVLMPAKLEEYFDLSKNFCVKLNPIFFSETPALRTLLLYENRLGQSLSEDTRCQTFSNLTSLQVLDISSNVIEDLPELMFEKNPNLEILNLSNNQMSTFRPSLAKNKKLEMLDLASNRLTGFSQQTCEQLLSIKRYSPRFKTRISKNHDFLCDCDNIFFLQFLLDHQEIFEDVKTSFQCRLANGSHIGYDRLALILPRLGVGCIAQPLFVAVLTAFFLLTASLAVCAIYHFKRWQWKYLYYLSKSRLHIGSTYLQYSYVAHAFLTYDQESRRLRGMMRDVFRHRLRELGITTVLGEVDFRAGPREASIASAITGTRKTLVFLSPDIFQDYYRQLEVNLAIMHELHLRRPVLVPVLLLREELLTWRGRIPDDSQQLGPSSAIAETRPDKFRDGVPAARRTQSTDRRNRTRDLDDLTRFQHMLTNFPPEISTFLRGQIHRCLVYVGDTDDFWQHLKSVILDGETV</sequence>
<keyword evidence="16" id="KW-1185">Reference proteome</keyword>
<dbReference type="Gene3D" id="3.40.50.10140">
    <property type="entry name" value="Toll/interleukin-1 receptor homology (TIR) domain"/>
    <property type="match status" value="1"/>
</dbReference>
<evidence type="ECO:0000256" key="11">
    <source>
        <dbReference type="ARBA" id="ARBA00023180"/>
    </source>
</evidence>
<evidence type="ECO:0000256" key="2">
    <source>
        <dbReference type="ARBA" id="ARBA00004236"/>
    </source>
</evidence>
<name>A0AAV4HYE2_9GAST</name>
<dbReference type="PANTHER" id="PTHR24365:SF541">
    <property type="entry name" value="PROTEIN TOLL-RELATED"/>
    <property type="match status" value="1"/>
</dbReference>
<dbReference type="AlphaFoldDB" id="A0AAV4HYE2"/>
<dbReference type="SMART" id="SM00365">
    <property type="entry name" value="LRR_SD22"/>
    <property type="match status" value="3"/>
</dbReference>
<comment type="subcellular location">
    <subcellularLocation>
        <location evidence="2">Cell membrane</location>
    </subcellularLocation>
    <subcellularLocation>
        <location evidence="1">Membrane</location>
        <topology evidence="1">Single-pass membrane protein</topology>
    </subcellularLocation>
</comment>
<gene>
    <name evidence="15" type="ORF">ElyMa_002883200</name>
</gene>
<keyword evidence="3" id="KW-1003">Cell membrane</keyword>
<evidence type="ECO:0000256" key="7">
    <source>
        <dbReference type="ARBA" id="ARBA00022737"/>
    </source>
</evidence>
<accession>A0AAV4HYE2</accession>
<keyword evidence="11" id="KW-0325">Glycoprotein</keyword>
<dbReference type="EMBL" id="BMAT01005965">
    <property type="protein sequence ID" value="GFS03239.1"/>
    <property type="molecule type" value="Genomic_DNA"/>
</dbReference>
<feature type="region of interest" description="Disordered" evidence="12">
    <location>
        <begin position="65"/>
        <end position="91"/>
    </location>
</feature>
<evidence type="ECO:0000256" key="3">
    <source>
        <dbReference type="ARBA" id="ARBA00022475"/>
    </source>
</evidence>
<dbReference type="InterPro" id="IPR000372">
    <property type="entry name" value="LRRNT"/>
</dbReference>
<dbReference type="FunFam" id="3.80.10.10:FF:001438">
    <property type="entry name" value="Uncharacterized protein"/>
    <property type="match status" value="1"/>
</dbReference>
<dbReference type="InterPro" id="IPR003591">
    <property type="entry name" value="Leu-rich_rpt_typical-subtyp"/>
</dbReference>
<evidence type="ECO:0000313" key="16">
    <source>
        <dbReference type="Proteomes" id="UP000762676"/>
    </source>
</evidence>
<reference evidence="15 16" key="1">
    <citation type="journal article" date="2021" name="Elife">
        <title>Chloroplast acquisition without the gene transfer in kleptoplastic sea slugs, Plakobranchus ocellatus.</title>
        <authorList>
            <person name="Maeda T."/>
            <person name="Takahashi S."/>
            <person name="Yoshida T."/>
            <person name="Shimamura S."/>
            <person name="Takaki Y."/>
            <person name="Nagai Y."/>
            <person name="Toyoda A."/>
            <person name="Suzuki Y."/>
            <person name="Arimoto A."/>
            <person name="Ishii H."/>
            <person name="Satoh N."/>
            <person name="Nishiyama T."/>
            <person name="Hasebe M."/>
            <person name="Maruyama T."/>
            <person name="Minagawa J."/>
            <person name="Obokata J."/>
            <person name="Shigenobu S."/>
        </authorList>
    </citation>
    <scope>NUCLEOTIDE SEQUENCE [LARGE SCALE GENOMIC DNA]</scope>
</reference>
<keyword evidence="4" id="KW-0433">Leucine-rich repeat</keyword>
<evidence type="ECO:0000256" key="12">
    <source>
        <dbReference type="SAM" id="MobiDB-lite"/>
    </source>
</evidence>
<dbReference type="PROSITE" id="PS51450">
    <property type="entry name" value="LRR"/>
    <property type="match status" value="3"/>
</dbReference>
<evidence type="ECO:0000256" key="13">
    <source>
        <dbReference type="SAM" id="Phobius"/>
    </source>
</evidence>
<keyword evidence="6" id="KW-0732">Signal</keyword>
<dbReference type="SUPFAM" id="SSF52058">
    <property type="entry name" value="L domain-like"/>
    <property type="match status" value="2"/>
</dbReference>
<organism evidence="15 16">
    <name type="scientific">Elysia marginata</name>
    <dbReference type="NCBI Taxonomy" id="1093978"/>
    <lineage>
        <taxon>Eukaryota</taxon>
        <taxon>Metazoa</taxon>
        <taxon>Spiralia</taxon>
        <taxon>Lophotrochozoa</taxon>
        <taxon>Mollusca</taxon>
        <taxon>Gastropoda</taxon>
        <taxon>Heterobranchia</taxon>
        <taxon>Euthyneura</taxon>
        <taxon>Panpulmonata</taxon>
        <taxon>Sacoglossa</taxon>
        <taxon>Placobranchoidea</taxon>
        <taxon>Plakobranchidae</taxon>
        <taxon>Elysia</taxon>
    </lineage>
</organism>
<comment type="caution">
    <text evidence="15">The sequence shown here is derived from an EMBL/GenBank/DDBJ whole genome shotgun (WGS) entry which is preliminary data.</text>
</comment>
<keyword evidence="9 13" id="KW-0472">Membrane</keyword>
<evidence type="ECO:0000313" key="15">
    <source>
        <dbReference type="EMBL" id="GFS03239.1"/>
    </source>
</evidence>
<dbReference type="SMART" id="SM00013">
    <property type="entry name" value="LRRNT"/>
    <property type="match status" value="1"/>
</dbReference>
<dbReference type="PANTHER" id="PTHR24365">
    <property type="entry name" value="TOLL-LIKE RECEPTOR"/>
    <property type="match status" value="1"/>
</dbReference>
<dbReference type="InterPro" id="IPR032675">
    <property type="entry name" value="LRR_dom_sf"/>
</dbReference>
<evidence type="ECO:0000256" key="10">
    <source>
        <dbReference type="ARBA" id="ARBA00023170"/>
    </source>
</evidence>
<evidence type="ECO:0000256" key="4">
    <source>
        <dbReference type="ARBA" id="ARBA00022614"/>
    </source>
</evidence>
<dbReference type="InterPro" id="IPR001611">
    <property type="entry name" value="Leu-rich_rpt"/>
</dbReference>
<dbReference type="GO" id="GO:0007165">
    <property type="term" value="P:signal transduction"/>
    <property type="evidence" value="ECO:0007669"/>
    <property type="project" value="TreeGrafter"/>
</dbReference>
<dbReference type="SUPFAM" id="SSF52200">
    <property type="entry name" value="Toll/Interleukin receptor TIR domain"/>
    <property type="match status" value="1"/>
</dbReference>
<keyword evidence="5 13" id="KW-0812">Transmembrane</keyword>
<proteinExistence type="predicted"/>
<feature type="domain" description="LRRNT" evidence="14">
    <location>
        <begin position="138"/>
        <end position="175"/>
    </location>
</feature>
<dbReference type="SMART" id="SM00369">
    <property type="entry name" value="LRR_TYP"/>
    <property type="match status" value="8"/>
</dbReference>
<protein>
    <submittedName>
        <fullName evidence="15">Toll-like receptor 4</fullName>
    </submittedName>
</protein>
<dbReference type="InterPro" id="IPR035897">
    <property type="entry name" value="Toll_tir_struct_dom_sf"/>
</dbReference>
<keyword evidence="7" id="KW-0677">Repeat</keyword>
<evidence type="ECO:0000256" key="8">
    <source>
        <dbReference type="ARBA" id="ARBA00022989"/>
    </source>
</evidence>
<evidence type="ECO:0000256" key="1">
    <source>
        <dbReference type="ARBA" id="ARBA00004167"/>
    </source>
</evidence>
<evidence type="ECO:0000256" key="9">
    <source>
        <dbReference type="ARBA" id="ARBA00023136"/>
    </source>
</evidence>
<feature type="transmembrane region" description="Helical" evidence="13">
    <location>
        <begin position="840"/>
        <end position="863"/>
    </location>
</feature>
<dbReference type="GO" id="GO:0005886">
    <property type="term" value="C:plasma membrane"/>
    <property type="evidence" value="ECO:0007669"/>
    <property type="project" value="UniProtKB-SubCell"/>
</dbReference>
<evidence type="ECO:0000256" key="6">
    <source>
        <dbReference type="ARBA" id="ARBA00022729"/>
    </source>
</evidence>
<keyword evidence="10 15" id="KW-0675">Receptor</keyword>
<dbReference type="Gene3D" id="3.80.10.10">
    <property type="entry name" value="Ribonuclease Inhibitor"/>
    <property type="match status" value="3"/>
</dbReference>
<keyword evidence="8 13" id="KW-1133">Transmembrane helix</keyword>